<proteinExistence type="predicted"/>
<organism evidence="1 2">
    <name type="scientific">Podarcis lilfordi</name>
    <name type="common">Lilford's wall lizard</name>
    <dbReference type="NCBI Taxonomy" id="74358"/>
    <lineage>
        <taxon>Eukaryota</taxon>
        <taxon>Metazoa</taxon>
        <taxon>Chordata</taxon>
        <taxon>Craniata</taxon>
        <taxon>Vertebrata</taxon>
        <taxon>Euteleostomi</taxon>
        <taxon>Lepidosauria</taxon>
        <taxon>Squamata</taxon>
        <taxon>Bifurcata</taxon>
        <taxon>Unidentata</taxon>
        <taxon>Episquamata</taxon>
        <taxon>Laterata</taxon>
        <taxon>Lacertibaenia</taxon>
        <taxon>Lacertidae</taxon>
        <taxon>Podarcis</taxon>
    </lineage>
</organism>
<evidence type="ECO:0000313" key="1">
    <source>
        <dbReference type="EMBL" id="CAI5799023.1"/>
    </source>
</evidence>
<dbReference type="Proteomes" id="UP001178461">
    <property type="component" value="Chromosome 18"/>
</dbReference>
<sequence length="79" mass="8591">MRRLDEDAFSYFLDDAVVGKRAVNITRNTWEPGFCTSQAASISASGKESISWLPPGRVDAWCKRASESIDLPGGLASRA</sequence>
<dbReference type="AlphaFoldDB" id="A0AA35LMS0"/>
<protein>
    <submittedName>
        <fullName evidence="1">Uncharacterized protein</fullName>
    </submittedName>
</protein>
<dbReference type="EMBL" id="OX395144">
    <property type="protein sequence ID" value="CAI5799023.1"/>
    <property type="molecule type" value="Genomic_DNA"/>
</dbReference>
<gene>
    <name evidence="1" type="ORF">PODLI_1B042208</name>
</gene>
<accession>A0AA35LMS0</accession>
<evidence type="ECO:0000313" key="2">
    <source>
        <dbReference type="Proteomes" id="UP001178461"/>
    </source>
</evidence>
<keyword evidence="2" id="KW-1185">Reference proteome</keyword>
<reference evidence="1" key="1">
    <citation type="submission" date="2022-12" db="EMBL/GenBank/DDBJ databases">
        <authorList>
            <person name="Alioto T."/>
            <person name="Alioto T."/>
            <person name="Gomez Garrido J."/>
        </authorList>
    </citation>
    <scope>NUCLEOTIDE SEQUENCE</scope>
</reference>
<name>A0AA35LMS0_9SAUR</name>